<comment type="caution">
    <text evidence="3">The sequence shown here is derived from an EMBL/GenBank/DDBJ whole genome shotgun (WGS) entry which is preliminary data.</text>
</comment>
<accession>A0A1Q1FVC1</accession>
<dbReference type="EMBL" id="PZZH01000001">
    <property type="protein sequence ID" value="PTN78204.1"/>
    <property type="molecule type" value="Genomic_DNA"/>
</dbReference>
<dbReference type="RefSeq" id="WP_002359946.1">
    <property type="nucleotide sequence ID" value="NZ_AP026714.1"/>
</dbReference>
<dbReference type="SUPFAM" id="SSF47413">
    <property type="entry name" value="lambda repressor-like DNA-binding domains"/>
    <property type="match status" value="1"/>
</dbReference>
<dbReference type="SMR" id="A0A1Q1FVC1"/>
<dbReference type="CDD" id="cd00093">
    <property type="entry name" value="HTH_XRE"/>
    <property type="match status" value="1"/>
</dbReference>
<dbReference type="InterPro" id="IPR001387">
    <property type="entry name" value="Cro/C1-type_HTH"/>
</dbReference>
<gene>
    <name evidence="2" type="ORF">DAI13_10760</name>
    <name evidence="3" type="ORF">EU507_03865</name>
    <name evidence="4" type="ORF">NCTC13379_01706</name>
</gene>
<dbReference type="EMBL" id="UGIX01000001">
    <property type="protein sequence ID" value="STP65624.1"/>
    <property type="molecule type" value="Genomic_DNA"/>
</dbReference>
<evidence type="ECO:0000259" key="1">
    <source>
        <dbReference type="PROSITE" id="PS50943"/>
    </source>
</evidence>
<dbReference type="InterPro" id="IPR010982">
    <property type="entry name" value="Lambda_DNA-bd_dom_sf"/>
</dbReference>
<proteinExistence type="predicted"/>
<protein>
    <submittedName>
        <fullName evidence="4">Helix-turn-helix</fullName>
    </submittedName>
    <submittedName>
        <fullName evidence="3">XRE family transcriptional regulator</fullName>
    </submittedName>
</protein>
<evidence type="ECO:0000313" key="3">
    <source>
        <dbReference type="EMBL" id="RYU34613.1"/>
    </source>
</evidence>
<evidence type="ECO:0000313" key="7">
    <source>
        <dbReference type="Proteomes" id="UP000292223"/>
    </source>
</evidence>
<evidence type="ECO:0000313" key="5">
    <source>
        <dbReference type="Proteomes" id="UP000244140"/>
    </source>
</evidence>
<organism evidence="3 7">
    <name type="scientific">Enterococcus faecalis</name>
    <name type="common">Streptococcus faecalis</name>
    <dbReference type="NCBI Taxonomy" id="1351"/>
    <lineage>
        <taxon>Bacteria</taxon>
        <taxon>Bacillati</taxon>
        <taxon>Bacillota</taxon>
        <taxon>Bacilli</taxon>
        <taxon>Lactobacillales</taxon>
        <taxon>Enterococcaceae</taxon>
        <taxon>Enterococcus</taxon>
    </lineage>
</organism>
<name>A0A1Q1FVC1_ENTFL</name>
<reference evidence="4 6" key="2">
    <citation type="submission" date="2018-06" db="EMBL/GenBank/DDBJ databases">
        <authorList>
            <consortium name="Pathogen Informatics"/>
            <person name="Doyle S."/>
        </authorList>
    </citation>
    <scope>NUCLEOTIDE SEQUENCE [LARGE SCALE GENOMIC DNA]</scope>
    <source>
        <strain evidence="4 6">NCTC13379</strain>
    </source>
</reference>
<reference evidence="3 7" key="3">
    <citation type="submission" date="2019-02" db="EMBL/GenBank/DDBJ databases">
        <title>From farm to fork: dissemination of Tn554::fexA-optrA in linezolid-resistant Enterococcus faecalis clones from chicken feces and meat in Tunisia.</title>
        <authorList>
            <person name="Tedim A.P."/>
            <person name="Elghaieb H."/>
            <person name="Abbassi M.S."/>
            <person name="Novais C."/>
            <person name="Hassen A."/>
            <person name="Peixe L."/>
            <person name="Freitas A.R."/>
        </authorList>
    </citation>
    <scope>NUCLEOTIDE SEQUENCE [LARGE SCALE GENOMIC DNA]</scope>
    <source>
        <strain evidence="3 7">728T</strain>
    </source>
</reference>
<dbReference type="AlphaFoldDB" id="A0A1Q1FVC1"/>
<dbReference type="Proteomes" id="UP000254396">
    <property type="component" value="Unassembled WGS sequence"/>
</dbReference>
<feature type="domain" description="HTH cro/C1-type" evidence="1">
    <location>
        <begin position="30"/>
        <end position="81"/>
    </location>
</feature>
<dbReference type="EMBL" id="SEWT01000002">
    <property type="protein sequence ID" value="RYU34613.1"/>
    <property type="molecule type" value="Genomic_DNA"/>
</dbReference>
<dbReference type="GO" id="GO:0003677">
    <property type="term" value="F:DNA binding"/>
    <property type="evidence" value="ECO:0007669"/>
    <property type="project" value="InterPro"/>
</dbReference>
<evidence type="ECO:0000313" key="6">
    <source>
        <dbReference type="Proteomes" id="UP000254396"/>
    </source>
</evidence>
<dbReference type="Proteomes" id="UP000244140">
    <property type="component" value="Unassembled WGS sequence"/>
</dbReference>
<reference evidence="2 5" key="1">
    <citation type="submission" date="2018-04" db="EMBL/GenBank/DDBJ databases">
        <authorList>
            <person name="Van Tyne D."/>
        </authorList>
    </citation>
    <scope>NUCLEOTIDE SEQUENCE [LARGE SCALE GENOMIC DNA]</scope>
    <source>
        <strain evidence="2 5">B2535</strain>
    </source>
</reference>
<sequence length="83" mass="9309">MESNISMQDVSKRLSRNLYMMMGTPREDTKKIWKVSELSKASGVTPCVISRIKNDTEGKEKPTIETVVKLAKALNVDPAELLK</sequence>
<dbReference type="SMART" id="SM00530">
    <property type="entry name" value="HTH_XRE"/>
    <property type="match status" value="1"/>
</dbReference>
<dbReference type="Pfam" id="PF01381">
    <property type="entry name" value="HTH_3"/>
    <property type="match status" value="1"/>
</dbReference>
<evidence type="ECO:0000313" key="2">
    <source>
        <dbReference type="EMBL" id="PTN78204.1"/>
    </source>
</evidence>
<dbReference type="PROSITE" id="PS50943">
    <property type="entry name" value="HTH_CROC1"/>
    <property type="match status" value="1"/>
</dbReference>
<dbReference type="Proteomes" id="UP000292223">
    <property type="component" value="Unassembled WGS sequence"/>
</dbReference>
<dbReference type="Gene3D" id="1.10.260.40">
    <property type="entry name" value="lambda repressor-like DNA-binding domains"/>
    <property type="match status" value="1"/>
</dbReference>
<evidence type="ECO:0000313" key="4">
    <source>
        <dbReference type="EMBL" id="STP65624.1"/>
    </source>
</evidence>